<feature type="region of interest" description="Disordered" evidence="1">
    <location>
        <begin position="1"/>
        <end position="60"/>
    </location>
</feature>
<dbReference type="Proteomes" id="UP000292957">
    <property type="component" value="Unassembled WGS sequence"/>
</dbReference>
<protein>
    <recommendedName>
        <fullName evidence="2">NADAR domain-containing protein</fullName>
    </recommendedName>
</protein>
<feature type="region of interest" description="Disordered" evidence="1">
    <location>
        <begin position="283"/>
        <end position="314"/>
    </location>
</feature>
<sequence length="652" mass="71425">MGNNPSRPGGFDTRQRSLSDPAYRNRTRAYTTRGRRDKYDRDYDRYDDDDPEEYPSEMSYGAAGFPQMPYGQGAYGNPYMPVNQMAFPQPQMPNGMAPVIPGMNGAVPTAGNPFPSGPMNMNMGPGMPSPQFHAPPPGQMNGGVEAPVIPPLPSSRRGRAGTPFVPPGQVWPPSPSEDEDDLTSEARARLQPPLAPGQYGPFDPVRDRNRTPQPILQRDGRRHRRAGSSPMFSRDEPPFDDSGQRPVIPPNFTGGPPFPHHPGAQPMMGGWPAQPEMNMGVHQQPVEPEQPSYRPRPFEPIQRSHNPLPAPPRDILHSSPYARLLDELRRPIDEHALKARIGAAPAIHTIGAVSIPQPGHHQGTRSSRERKKKGGLLRSLSNRLGGGSSRRSEDASDSASPPQVFAGGQSITVYPTVEHMPDGSVNLVYQPPAVGANGVAAPPASAPPVIPPPGSVMPGYVPNATPGNAAYGMNGAMHPGPMPTPMPAMDQHRRTPTPVPTPPPPRVRIERNGELAALLPFSPHKVGYQHRSYPTAQHLFEALKFLPHRPDFAESVRGRGTAEEAFAVAEGMRDYWRSDWEDIKLEMLEEVLYHKFVQHPTLRQMLMSTGGADLVFFDEDTTLGDGKIDQGMNLLGRALMQVRRRLREEGFD</sequence>
<dbReference type="InterPro" id="IPR012816">
    <property type="entry name" value="NADAR"/>
</dbReference>
<dbReference type="STRING" id="114155.A0A4Q9NNN3"/>
<evidence type="ECO:0000313" key="5">
    <source>
        <dbReference type="Proteomes" id="UP000292082"/>
    </source>
</evidence>
<reference evidence="3 5" key="1">
    <citation type="submission" date="2019-01" db="EMBL/GenBank/DDBJ databases">
        <title>Draft genome sequences of three monokaryotic isolates of the white-rot basidiomycete fungus Dichomitus squalens.</title>
        <authorList>
            <consortium name="DOE Joint Genome Institute"/>
            <person name="Lopez S.C."/>
            <person name="Andreopoulos B."/>
            <person name="Pangilinan J."/>
            <person name="Lipzen A."/>
            <person name="Riley R."/>
            <person name="Ahrendt S."/>
            <person name="Ng V."/>
            <person name="Barry K."/>
            <person name="Daum C."/>
            <person name="Grigoriev I.V."/>
            <person name="Hilden K.S."/>
            <person name="Makela M.R."/>
            <person name="de Vries R.P."/>
        </authorList>
    </citation>
    <scope>NUCLEOTIDE SEQUENCE [LARGE SCALE GENOMIC DNA]</scope>
    <source>
        <strain evidence="4 5">CBS 464.89</strain>
        <strain evidence="3">OM18370.1</strain>
    </source>
</reference>
<dbReference type="AlphaFoldDB" id="A0A4Q9NNN3"/>
<feature type="compositionally biased region" description="Acidic residues" evidence="1">
    <location>
        <begin position="45"/>
        <end position="55"/>
    </location>
</feature>
<feature type="region of interest" description="Disordered" evidence="1">
    <location>
        <begin position="351"/>
        <end position="407"/>
    </location>
</feature>
<gene>
    <name evidence="4" type="ORF">BD310DRAFT_926683</name>
    <name evidence="3" type="ORF">BD311DRAFT_767379</name>
</gene>
<organism evidence="3">
    <name type="scientific">Dichomitus squalens</name>
    <dbReference type="NCBI Taxonomy" id="114155"/>
    <lineage>
        <taxon>Eukaryota</taxon>
        <taxon>Fungi</taxon>
        <taxon>Dikarya</taxon>
        <taxon>Basidiomycota</taxon>
        <taxon>Agaricomycotina</taxon>
        <taxon>Agaricomycetes</taxon>
        <taxon>Polyporales</taxon>
        <taxon>Polyporaceae</taxon>
        <taxon>Dichomitus</taxon>
    </lineage>
</organism>
<dbReference type="EMBL" id="ML145122">
    <property type="protein sequence ID" value="TBU58664.1"/>
    <property type="molecule type" value="Genomic_DNA"/>
</dbReference>
<feature type="domain" description="NADAR" evidence="2">
    <location>
        <begin position="522"/>
        <end position="647"/>
    </location>
</feature>
<proteinExistence type="predicted"/>
<dbReference type="Proteomes" id="UP000292082">
    <property type="component" value="Unassembled WGS sequence"/>
</dbReference>
<dbReference type="CDD" id="cd15457">
    <property type="entry name" value="NADAR"/>
    <property type="match status" value="1"/>
</dbReference>
<dbReference type="Gene3D" id="1.10.357.40">
    <property type="entry name" value="YbiA-like"/>
    <property type="match status" value="1"/>
</dbReference>
<feature type="compositionally biased region" description="Pro residues" evidence="1">
    <location>
        <begin position="164"/>
        <end position="175"/>
    </location>
</feature>
<dbReference type="Pfam" id="PF08719">
    <property type="entry name" value="NADAR"/>
    <property type="match status" value="1"/>
</dbReference>
<dbReference type="OrthoDB" id="206452at2759"/>
<name>A0A4Q9NNN3_9APHY</name>
<evidence type="ECO:0000313" key="3">
    <source>
        <dbReference type="EMBL" id="TBU23961.1"/>
    </source>
</evidence>
<dbReference type="SUPFAM" id="SSF143990">
    <property type="entry name" value="YbiA-like"/>
    <property type="match status" value="1"/>
</dbReference>
<keyword evidence="5" id="KW-1185">Reference proteome</keyword>
<feature type="region of interest" description="Disordered" evidence="1">
    <location>
        <begin position="129"/>
        <end position="260"/>
    </location>
</feature>
<evidence type="ECO:0000313" key="4">
    <source>
        <dbReference type="EMBL" id="TBU58664.1"/>
    </source>
</evidence>
<feature type="compositionally biased region" description="Low complexity" evidence="1">
    <location>
        <begin position="22"/>
        <end position="32"/>
    </location>
</feature>
<evidence type="ECO:0000256" key="1">
    <source>
        <dbReference type="SAM" id="MobiDB-lite"/>
    </source>
</evidence>
<dbReference type="EMBL" id="ML143490">
    <property type="protein sequence ID" value="TBU23961.1"/>
    <property type="molecule type" value="Genomic_DNA"/>
</dbReference>
<dbReference type="OMA" id="WTPLRHT"/>
<dbReference type="InterPro" id="IPR037238">
    <property type="entry name" value="YbiA-like_sf"/>
</dbReference>
<evidence type="ECO:0000259" key="2">
    <source>
        <dbReference type="Pfam" id="PF08719"/>
    </source>
</evidence>
<accession>A0A4Q9NNN3</accession>